<dbReference type="Proteomes" id="UP000297737">
    <property type="component" value="Unassembled WGS sequence"/>
</dbReference>
<gene>
    <name evidence="2" type="ORF">EUV02_10430</name>
</gene>
<dbReference type="PANTHER" id="PTHR12910">
    <property type="entry name" value="NADH-UBIQUINONE OXIDOREDUCTASE SUBUNIT B17.2"/>
    <property type="match status" value="1"/>
</dbReference>
<dbReference type="RefSeq" id="WP_135246159.1">
    <property type="nucleotide sequence ID" value="NZ_SIHO01000002.1"/>
</dbReference>
<evidence type="ECO:0000256" key="1">
    <source>
        <dbReference type="SAM" id="MobiDB-lite"/>
    </source>
</evidence>
<feature type="compositionally biased region" description="Basic and acidic residues" evidence="1">
    <location>
        <begin position="83"/>
        <end position="94"/>
    </location>
</feature>
<evidence type="ECO:0000313" key="2">
    <source>
        <dbReference type="EMBL" id="TFU03567.1"/>
    </source>
</evidence>
<reference evidence="2 3" key="1">
    <citation type="submission" date="2019-02" db="EMBL/GenBank/DDBJ databases">
        <title>Polymorphobacter sp. isolated from the lake at the Tibet of China.</title>
        <authorList>
            <person name="Li A."/>
        </authorList>
    </citation>
    <scope>NUCLEOTIDE SEQUENCE [LARGE SCALE GENOMIC DNA]</scope>
    <source>
        <strain evidence="2 3">DJ1R-1</strain>
    </source>
</reference>
<dbReference type="EMBL" id="SIHO01000002">
    <property type="protein sequence ID" value="TFU03567.1"/>
    <property type="molecule type" value="Genomic_DNA"/>
</dbReference>
<dbReference type="GO" id="GO:0006979">
    <property type="term" value="P:response to oxidative stress"/>
    <property type="evidence" value="ECO:0007669"/>
    <property type="project" value="TreeGrafter"/>
</dbReference>
<dbReference type="GO" id="GO:0045271">
    <property type="term" value="C:respiratory chain complex I"/>
    <property type="evidence" value="ECO:0007669"/>
    <property type="project" value="InterPro"/>
</dbReference>
<evidence type="ECO:0000313" key="3">
    <source>
        <dbReference type="Proteomes" id="UP000297737"/>
    </source>
</evidence>
<name>A0A4Y9ENF3_9SPHN</name>
<proteinExistence type="predicted"/>
<dbReference type="OrthoDB" id="9795340at2"/>
<organism evidence="2 3">
    <name type="scientific">Glacieibacterium arshaanense</name>
    <dbReference type="NCBI Taxonomy" id="2511025"/>
    <lineage>
        <taxon>Bacteria</taxon>
        <taxon>Pseudomonadati</taxon>
        <taxon>Pseudomonadota</taxon>
        <taxon>Alphaproteobacteria</taxon>
        <taxon>Sphingomonadales</taxon>
        <taxon>Sphingosinicellaceae</taxon>
        <taxon>Glacieibacterium</taxon>
    </lineage>
</organism>
<keyword evidence="2" id="KW-0830">Ubiquinone</keyword>
<dbReference type="NCBIfam" id="NF006040">
    <property type="entry name" value="PRK08183.1"/>
    <property type="match status" value="1"/>
</dbReference>
<keyword evidence="3" id="KW-1185">Reference proteome</keyword>
<protein>
    <submittedName>
        <fullName evidence="2">NADH:ubiquinone oxidoreductase subunit NDUFA12</fullName>
    </submittedName>
</protein>
<dbReference type="InterPro" id="IPR007763">
    <property type="entry name" value="NDUFA12"/>
</dbReference>
<feature type="region of interest" description="Disordered" evidence="1">
    <location>
        <begin position="82"/>
        <end position="130"/>
    </location>
</feature>
<sequence length="130" mass="14783">MGLLLNIFTWWNGPTYGTRFMTWRRGAEVGRDDQGNIYYASKPGLKGPQQRWVIYNGAPEATRVPPEWHMWLHKTVDTTPDEAPLKPRVWEKPWHPNLTGTGRAHVPSGSLNVGGQRARATGDYEAWSPE</sequence>
<dbReference type="PANTHER" id="PTHR12910:SF2">
    <property type="entry name" value="NADH DEHYDROGENASE [UBIQUINONE] 1 ALPHA SUBCOMPLEX SUBUNIT 12"/>
    <property type="match status" value="1"/>
</dbReference>
<comment type="caution">
    <text evidence="2">The sequence shown here is derived from an EMBL/GenBank/DDBJ whole genome shotgun (WGS) entry which is preliminary data.</text>
</comment>
<accession>A0A4Y9ENF3</accession>
<dbReference type="AlphaFoldDB" id="A0A4Y9ENF3"/>
<dbReference type="Pfam" id="PF05071">
    <property type="entry name" value="NDUFA12"/>
    <property type="match status" value="1"/>
</dbReference>